<proteinExistence type="predicted"/>
<dbReference type="GO" id="GO:0016989">
    <property type="term" value="F:sigma factor antagonist activity"/>
    <property type="evidence" value="ECO:0007669"/>
    <property type="project" value="InterPro"/>
</dbReference>
<feature type="transmembrane region" description="Helical" evidence="2">
    <location>
        <begin position="137"/>
        <end position="157"/>
    </location>
</feature>
<dbReference type="InterPro" id="IPR052383">
    <property type="entry name" value="Anti-sigma-E_RseA-like"/>
</dbReference>
<dbReference type="PANTHER" id="PTHR38104">
    <property type="match status" value="1"/>
</dbReference>
<dbReference type="Pfam" id="PF03872">
    <property type="entry name" value="RseA_N"/>
    <property type="match status" value="1"/>
</dbReference>
<organism evidence="4 5">
    <name type="scientific">SAR86 cluster bacterium</name>
    <dbReference type="NCBI Taxonomy" id="2030880"/>
    <lineage>
        <taxon>Bacteria</taxon>
        <taxon>Pseudomonadati</taxon>
        <taxon>Pseudomonadota</taxon>
        <taxon>Gammaproteobacteria</taxon>
        <taxon>SAR86 cluster</taxon>
    </lineage>
</organism>
<dbReference type="EMBL" id="NVWI01000011">
    <property type="protein sequence ID" value="PCJ39924.1"/>
    <property type="molecule type" value="Genomic_DNA"/>
</dbReference>
<gene>
    <name evidence="4" type="ORF">COA71_12150</name>
</gene>
<evidence type="ECO:0000256" key="1">
    <source>
        <dbReference type="SAM" id="MobiDB-lite"/>
    </source>
</evidence>
<dbReference type="SUPFAM" id="SSF89069">
    <property type="entry name" value="N-terminal, cytoplasmic domain of anti-sigmaE factor RseA"/>
    <property type="match status" value="1"/>
</dbReference>
<dbReference type="PANTHER" id="PTHR38104:SF1">
    <property type="entry name" value="ANTI-SIGMA-E FACTOR RSEA"/>
    <property type="match status" value="1"/>
</dbReference>
<keyword evidence="2" id="KW-0472">Membrane</keyword>
<name>A0A2A5C7S2_9GAMM</name>
<protein>
    <recommendedName>
        <fullName evidence="3">Anti sigma-E protein RseA N-terminal domain-containing protein</fullName>
    </recommendedName>
</protein>
<sequence>MSSKDKSNKANENMNVGKEKLKESMSALMDNEANEFEFRRVLKECENNEDLKLKWGRFHLLSAAIRGELDNSINAGFSLKSVIKEESEGSIVRPDLLSRINAELDGMGENATSSSLVNKSDGGESTNRSQTGAFRRLGQGAIAASVAAIVLIAGGSLNPMMSQEVELRLAGQSEVLEDSVPEFDDAYSPSEFSRVPRLNTEFAGTESLNEAGRVRLRQAVFQEFVGEPQESVEVLVNFNVIIEEE</sequence>
<dbReference type="AlphaFoldDB" id="A0A2A5C7S2"/>
<dbReference type="InterPro" id="IPR005572">
    <property type="entry name" value="Anti-sigma_E_RseA_N"/>
</dbReference>
<dbReference type="CDD" id="cd16328">
    <property type="entry name" value="RseA_N"/>
    <property type="match status" value="1"/>
</dbReference>
<accession>A0A2A5C7S2</accession>
<comment type="caution">
    <text evidence="4">The sequence shown here is derived from an EMBL/GenBank/DDBJ whole genome shotgun (WGS) entry which is preliminary data.</text>
</comment>
<keyword evidence="2" id="KW-1133">Transmembrane helix</keyword>
<dbReference type="Proteomes" id="UP000228987">
    <property type="component" value="Unassembled WGS sequence"/>
</dbReference>
<evidence type="ECO:0000313" key="4">
    <source>
        <dbReference type="EMBL" id="PCJ39924.1"/>
    </source>
</evidence>
<feature type="domain" description="Anti sigma-E protein RseA N-terminal" evidence="3">
    <location>
        <begin position="22"/>
        <end position="79"/>
    </location>
</feature>
<evidence type="ECO:0000256" key="2">
    <source>
        <dbReference type="SAM" id="Phobius"/>
    </source>
</evidence>
<feature type="region of interest" description="Disordered" evidence="1">
    <location>
        <begin position="108"/>
        <end position="130"/>
    </location>
</feature>
<evidence type="ECO:0000313" key="5">
    <source>
        <dbReference type="Proteomes" id="UP000228987"/>
    </source>
</evidence>
<dbReference type="Gene3D" id="1.10.10.880">
    <property type="entry name" value="Anti sigma-E protein RseA, N-terminal domain"/>
    <property type="match status" value="1"/>
</dbReference>
<dbReference type="InterPro" id="IPR036147">
    <property type="entry name" value="Anti-sigma_E_RseA_N_sf"/>
</dbReference>
<feature type="compositionally biased region" description="Polar residues" evidence="1">
    <location>
        <begin position="110"/>
        <end position="130"/>
    </location>
</feature>
<reference evidence="5" key="1">
    <citation type="submission" date="2017-08" db="EMBL/GenBank/DDBJ databases">
        <title>A dynamic microbial community with high functional redundancy inhabits the cold, oxic subseafloor aquifer.</title>
        <authorList>
            <person name="Tully B.J."/>
            <person name="Wheat C.G."/>
            <person name="Glazer B.T."/>
            <person name="Huber J.A."/>
        </authorList>
    </citation>
    <scope>NUCLEOTIDE SEQUENCE [LARGE SCALE GENOMIC DNA]</scope>
</reference>
<evidence type="ECO:0000259" key="3">
    <source>
        <dbReference type="Pfam" id="PF03872"/>
    </source>
</evidence>
<keyword evidence="2" id="KW-0812">Transmembrane</keyword>